<dbReference type="EMBL" id="CABFOC020000007">
    <property type="protein sequence ID" value="CAH0045033.1"/>
    <property type="molecule type" value="Genomic_DNA"/>
</dbReference>
<reference evidence="2" key="1">
    <citation type="submission" date="2019-06" db="EMBL/GenBank/DDBJ databases">
        <authorList>
            <person name="Broberg M."/>
        </authorList>
    </citation>
    <scope>NUCLEOTIDE SEQUENCE [LARGE SCALE GENOMIC DNA]</scope>
</reference>
<reference evidence="1 2" key="2">
    <citation type="submission" date="2021-10" db="EMBL/GenBank/DDBJ databases">
        <authorList>
            <person name="Piombo E."/>
        </authorList>
    </citation>
    <scope>NUCLEOTIDE SEQUENCE [LARGE SCALE GENOMIC DNA]</scope>
</reference>
<evidence type="ECO:0000313" key="2">
    <source>
        <dbReference type="Proteomes" id="UP000775872"/>
    </source>
</evidence>
<name>A0A9N9WA71_9HYPO</name>
<keyword evidence="2" id="KW-1185">Reference proteome</keyword>
<evidence type="ECO:0000313" key="1">
    <source>
        <dbReference type="EMBL" id="CAH0045033.1"/>
    </source>
</evidence>
<protein>
    <submittedName>
        <fullName evidence="1">Uncharacterized protein</fullName>
    </submittedName>
</protein>
<proteinExistence type="predicted"/>
<comment type="caution">
    <text evidence="1">The sequence shown here is derived from an EMBL/GenBank/DDBJ whole genome shotgun (WGS) entry which is preliminary data.</text>
</comment>
<accession>A0A9N9WA71</accession>
<dbReference type="OrthoDB" id="10477548at2759"/>
<dbReference type="AlphaFoldDB" id="A0A9N9WA71"/>
<gene>
    <name evidence="1" type="ORF">CSOL1703_00010775</name>
</gene>
<dbReference type="Proteomes" id="UP000775872">
    <property type="component" value="Unassembled WGS sequence"/>
</dbReference>
<organism evidence="1 2">
    <name type="scientific">Clonostachys solani</name>
    <dbReference type="NCBI Taxonomy" id="160281"/>
    <lineage>
        <taxon>Eukaryota</taxon>
        <taxon>Fungi</taxon>
        <taxon>Dikarya</taxon>
        <taxon>Ascomycota</taxon>
        <taxon>Pezizomycotina</taxon>
        <taxon>Sordariomycetes</taxon>
        <taxon>Hypocreomycetidae</taxon>
        <taxon>Hypocreales</taxon>
        <taxon>Bionectriaceae</taxon>
        <taxon>Clonostachys</taxon>
    </lineage>
</organism>
<sequence>MVWARCYDAFAAHEIEQLSCIEYRLTQDIRVALKCNSLIATNYVVGEPRIEEILSRGLCYARKIMDASDNPEEMVQLLPTDPRHPELPLNREEFVYRYTELFRPLPPSEVGRNIKLRDYPQQVKAAFLRRFLRSSRFPDQDTGPPKIFLYVHEGKSLAEGRSRFHDAEFWVWGYVFWDHARLARLGVFSKPEANPEDEALLRWDVRETIQCLNETRSG</sequence>